<reference evidence="3 4" key="1">
    <citation type="journal article" date="2017" name="Int J Environ Stud">
        <title>Does the Miocene-Pliocene relict legume Oxytropis triphylla form nitrogen-fixing nodules with a combination of bacterial strains?</title>
        <authorList>
            <person name="Safronova V."/>
            <person name="Belimov A."/>
            <person name="Sazanova A."/>
            <person name="Kuznetsova I."/>
            <person name="Popova J."/>
            <person name="Andronov E."/>
            <person name="Verkhozina A."/>
            <person name="Tikhonovich I."/>
        </authorList>
    </citation>
    <scope>NUCLEOTIDE SEQUENCE [LARGE SCALE GENOMIC DNA]</scope>
    <source>
        <strain evidence="3 4">Tri-38</strain>
    </source>
</reference>
<dbReference type="SUPFAM" id="SSF69118">
    <property type="entry name" value="AhpD-like"/>
    <property type="match status" value="1"/>
</dbReference>
<name>A0A2N9VXJ4_9HYPH</name>
<protein>
    <submittedName>
        <fullName evidence="3">Alkylhydroperoxidase</fullName>
    </submittedName>
</protein>
<sequence>MFKISLPKTLLIIATGICAVSATVPAFAEDVAQAAYKDIEKTLGSVPTMFKILPETAVAGAWAEIKSVQLNPETQLDGKTKELIGLAVASQIPCQYCIYFHTLAAKANGATDEEVREAVAMSAIVRHWSTMLNGMQVDVGTFKTETDALLKHASAKK</sequence>
<evidence type="ECO:0000259" key="2">
    <source>
        <dbReference type="Pfam" id="PF02627"/>
    </source>
</evidence>
<dbReference type="InterPro" id="IPR004675">
    <property type="entry name" value="AhpD_core"/>
</dbReference>
<keyword evidence="4" id="KW-1185">Reference proteome</keyword>
<evidence type="ECO:0000313" key="3">
    <source>
        <dbReference type="EMBL" id="PIO44212.1"/>
    </source>
</evidence>
<feature type="chain" id="PRO_5014770464" evidence="1">
    <location>
        <begin position="29"/>
        <end position="157"/>
    </location>
</feature>
<dbReference type="RefSeq" id="WP_100003434.1">
    <property type="nucleotide sequence ID" value="NZ_CP017944.1"/>
</dbReference>
<keyword evidence="3" id="KW-0560">Oxidoreductase</keyword>
<dbReference type="Pfam" id="PF02627">
    <property type="entry name" value="CMD"/>
    <property type="match status" value="1"/>
</dbReference>
<dbReference type="NCBIfam" id="TIGR00778">
    <property type="entry name" value="ahpD_dom"/>
    <property type="match status" value="1"/>
</dbReference>
<dbReference type="PANTHER" id="PTHR33930:SF2">
    <property type="entry name" value="BLR3452 PROTEIN"/>
    <property type="match status" value="1"/>
</dbReference>
<dbReference type="Proteomes" id="UP000232163">
    <property type="component" value="Unassembled WGS sequence"/>
</dbReference>
<gene>
    <name evidence="3" type="ORF">B5P45_13075</name>
</gene>
<keyword evidence="3" id="KW-0575">Peroxidase</keyword>
<evidence type="ECO:0000256" key="1">
    <source>
        <dbReference type="SAM" id="SignalP"/>
    </source>
</evidence>
<evidence type="ECO:0000313" key="4">
    <source>
        <dbReference type="Proteomes" id="UP000232163"/>
    </source>
</evidence>
<dbReference type="KEGG" id="pht:BLM14_27920"/>
<feature type="signal peptide" evidence="1">
    <location>
        <begin position="1"/>
        <end position="28"/>
    </location>
</feature>
<organism evidence="3 4">
    <name type="scientific">Phyllobacterium zundukense</name>
    <dbReference type="NCBI Taxonomy" id="1867719"/>
    <lineage>
        <taxon>Bacteria</taxon>
        <taxon>Pseudomonadati</taxon>
        <taxon>Pseudomonadota</taxon>
        <taxon>Alphaproteobacteria</taxon>
        <taxon>Hyphomicrobiales</taxon>
        <taxon>Phyllobacteriaceae</taxon>
        <taxon>Phyllobacterium</taxon>
    </lineage>
</organism>
<dbReference type="InterPro" id="IPR003779">
    <property type="entry name" value="CMD-like"/>
</dbReference>
<accession>A0A2N9VXJ4</accession>
<dbReference type="Gene3D" id="1.20.1290.10">
    <property type="entry name" value="AhpD-like"/>
    <property type="match status" value="1"/>
</dbReference>
<comment type="caution">
    <text evidence="3">The sequence shown here is derived from an EMBL/GenBank/DDBJ whole genome shotgun (WGS) entry which is preliminary data.</text>
</comment>
<proteinExistence type="predicted"/>
<dbReference type="PANTHER" id="PTHR33930">
    <property type="entry name" value="ALKYL HYDROPEROXIDE REDUCTASE AHPD"/>
    <property type="match status" value="1"/>
</dbReference>
<dbReference type="AlphaFoldDB" id="A0A2N9VXJ4"/>
<feature type="domain" description="Carboxymuconolactone decarboxylase-like" evidence="2">
    <location>
        <begin position="60"/>
        <end position="136"/>
    </location>
</feature>
<dbReference type="GO" id="GO:0051920">
    <property type="term" value="F:peroxiredoxin activity"/>
    <property type="evidence" value="ECO:0007669"/>
    <property type="project" value="InterPro"/>
</dbReference>
<dbReference type="EMBL" id="MZMT01000033">
    <property type="protein sequence ID" value="PIO44212.1"/>
    <property type="molecule type" value="Genomic_DNA"/>
</dbReference>
<keyword evidence="1" id="KW-0732">Signal</keyword>
<dbReference type="InterPro" id="IPR029032">
    <property type="entry name" value="AhpD-like"/>
</dbReference>
<dbReference type="OrthoDB" id="7355375at2"/>